<dbReference type="InterPro" id="IPR038488">
    <property type="entry name" value="Integrase_DNA-bd_sf"/>
</dbReference>
<dbReference type="PATRIC" id="fig|380.5.peg.3929"/>
<dbReference type="Gene3D" id="3.30.160.390">
    <property type="entry name" value="Integrase, DNA-binding domain"/>
    <property type="match status" value="1"/>
</dbReference>
<name>G9A587_SINF1</name>
<dbReference type="RefSeq" id="WP_014330581.1">
    <property type="nucleotide sequence ID" value="NC_016812.1"/>
</dbReference>
<dbReference type="eggNOG" id="COG0582">
    <property type="taxonomic scope" value="Bacteria"/>
</dbReference>
<dbReference type="PANTHER" id="PTHR30629:SF2">
    <property type="entry name" value="PROPHAGE INTEGRASE INTS-RELATED"/>
    <property type="match status" value="1"/>
</dbReference>
<dbReference type="KEGG" id="sfh:SFHH103_03717"/>
<sequence length="101" mass="11120">MSALTDKQIKNAKKADKDYKLADGGGLNLFVLATGTKSWRLRYRFDGKEKTLVIGNYPGVSLADARAEREAAKETLKSGRDPHVVKKVEKGDRQAEGGRDI</sequence>
<dbReference type="AlphaFoldDB" id="G9A587"/>
<evidence type="ECO:0000256" key="2">
    <source>
        <dbReference type="ARBA" id="ARBA00022908"/>
    </source>
</evidence>
<feature type="domain" description="Integrase DNA-binding" evidence="4">
    <location>
        <begin position="4"/>
        <end position="87"/>
    </location>
</feature>
<feature type="region of interest" description="Disordered" evidence="3">
    <location>
        <begin position="73"/>
        <end position="101"/>
    </location>
</feature>
<dbReference type="HOGENOM" id="CLU_027562_45_6_5"/>
<evidence type="ECO:0000256" key="1">
    <source>
        <dbReference type="ARBA" id="ARBA00008857"/>
    </source>
</evidence>
<keyword evidence="2" id="KW-0229">DNA integration</keyword>
<evidence type="ECO:0000259" key="4">
    <source>
        <dbReference type="Pfam" id="PF13356"/>
    </source>
</evidence>
<dbReference type="EMBL" id="HE616890">
    <property type="protein sequence ID" value="CCE98208.1"/>
    <property type="molecule type" value="Genomic_DNA"/>
</dbReference>
<evidence type="ECO:0000313" key="5">
    <source>
        <dbReference type="EMBL" id="CCE98208.1"/>
    </source>
</evidence>
<reference evidence="5 6" key="1">
    <citation type="journal article" date="2012" name="J. Bacteriol.">
        <title>Genome sequence of the soybean symbiont Sinorhizobium fredii HH103.</title>
        <authorList>
            <person name="Weidner S."/>
            <person name="Becker A."/>
            <person name="Bonilla I."/>
            <person name="Jaenicke S."/>
            <person name="Lloret J."/>
            <person name="Margaret I."/>
            <person name="Puhler A."/>
            <person name="Ruiz-Sainz J.E."/>
            <person name="Schneiker-Bekel S."/>
            <person name="Szczepanowski R."/>
            <person name="Vinardell J.M."/>
            <person name="Zehner S."/>
            <person name="Gottfert M."/>
        </authorList>
    </citation>
    <scope>NUCLEOTIDE SEQUENCE [LARGE SCALE GENOMIC DNA]</scope>
    <source>
        <strain evidence="5 6">HH103</strain>
    </source>
</reference>
<protein>
    <submittedName>
        <fullName evidence="5">Prophage CPS-53 integrase</fullName>
    </submittedName>
</protein>
<proteinExistence type="inferred from homology"/>
<dbReference type="Proteomes" id="UP000007735">
    <property type="component" value="Chromosome"/>
</dbReference>
<dbReference type="InterPro" id="IPR050808">
    <property type="entry name" value="Phage_Integrase"/>
</dbReference>
<dbReference type="GO" id="GO:0015074">
    <property type="term" value="P:DNA integration"/>
    <property type="evidence" value="ECO:0007669"/>
    <property type="project" value="UniProtKB-KW"/>
</dbReference>
<dbReference type="STRING" id="1117943.SFHH103_03717"/>
<evidence type="ECO:0000256" key="3">
    <source>
        <dbReference type="SAM" id="MobiDB-lite"/>
    </source>
</evidence>
<dbReference type="InterPro" id="IPR025166">
    <property type="entry name" value="Integrase_DNA_bind_dom"/>
</dbReference>
<dbReference type="Pfam" id="PF13356">
    <property type="entry name" value="Arm-DNA-bind_3"/>
    <property type="match status" value="1"/>
</dbReference>
<dbReference type="PANTHER" id="PTHR30629">
    <property type="entry name" value="PROPHAGE INTEGRASE"/>
    <property type="match status" value="1"/>
</dbReference>
<evidence type="ECO:0000313" key="6">
    <source>
        <dbReference type="Proteomes" id="UP000007735"/>
    </source>
</evidence>
<gene>
    <name evidence="5" type="primary">intB</name>
    <name evidence="5" type="ordered locus">SFHH103_03717</name>
</gene>
<organism evidence="5 6">
    <name type="scientific">Sinorhizobium fredii (strain HH103)</name>
    <dbReference type="NCBI Taxonomy" id="1117943"/>
    <lineage>
        <taxon>Bacteria</taxon>
        <taxon>Pseudomonadati</taxon>
        <taxon>Pseudomonadota</taxon>
        <taxon>Alphaproteobacteria</taxon>
        <taxon>Hyphomicrobiales</taxon>
        <taxon>Rhizobiaceae</taxon>
        <taxon>Sinorhizobium/Ensifer group</taxon>
        <taxon>Sinorhizobium</taxon>
    </lineage>
</organism>
<comment type="similarity">
    <text evidence="1">Belongs to the 'phage' integrase family.</text>
</comment>
<accession>G9A587</accession>